<name>A0A3P8CSW5_9TREM</name>
<dbReference type="AlphaFoldDB" id="A0A3P8CSW5"/>
<keyword evidence="2" id="KW-1185">Reference proteome</keyword>
<gene>
    <name evidence="1" type="ORF">SMTD_LOCUS2487</name>
</gene>
<evidence type="ECO:0000313" key="2">
    <source>
        <dbReference type="Proteomes" id="UP000269396"/>
    </source>
</evidence>
<evidence type="ECO:0000313" key="1">
    <source>
        <dbReference type="EMBL" id="VDO87475.1"/>
    </source>
</evidence>
<organism evidence="1 2">
    <name type="scientific">Schistosoma mattheei</name>
    <dbReference type="NCBI Taxonomy" id="31246"/>
    <lineage>
        <taxon>Eukaryota</taxon>
        <taxon>Metazoa</taxon>
        <taxon>Spiralia</taxon>
        <taxon>Lophotrochozoa</taxon>
        <taxon>Platyhelminthes</taxon>
        <taxon>Trematoda</taxon>
        <taxon>Digenea</taxon>
        <taxon>Strigeidida</taxon>
        <taxon>Schistosomatoidea</taxon>
        <taxon>Schistosomatidae</taxon>
        <taxon>Schistosoma</taxon>
    </lineage>
</organism>
<reference evidence="1 2" key="1">
    <citation type="submission" date="2018-11" db="EMBL/GenBank/DDBJ databases">
        <authorList>
            <consortium name="Pathogen Informatics"/>
        </authorList>
    </citation>
    <scope>NUCLEOTIDE SEQUENCE [LARGE SCALE GENOMIC DNA]</scope>
    <source>
        <strain>Denwood</strain>
        <strain evidence="2">Zambia</strain>
    </source>
</reference>
<dbReference type="EMBL" id="UZAL01003503">
    <property type="protein sequence ID" value="VDO87475.1"/>
    <property type="molecule type" value="Genomic_DNA"/>
</dbReference>
<sequence length="108" mass="12273">MCVEFLQPDSWERGHVEARIVSAILTPFRTVSNAMMSVPDTLADGLNKIFANKNFPTSNSPILSRNDEMMKKSSEFELQESLDMSLESSKSSDSYDYVSIEFIYTNFL</sequence>
<dbReference type="Proteomes" id="UP000269396">
    <property type="component" value="Unassembled WGS sequence"/>
</dbReference>
<accession>A0A3P8CSW5</accession>
<proteinExistence type="predicted"/>
<protein>
    <submittedName>
        <fullName evidence="1">Uncharacterized protein</fullName>
    </submittedName>
</protein>